<dbReference type="EMBL" id="BARV01026823">
    <property type="protein sequence ID" value="GAI44978.1"/>
    <property type="molecule type" value="Genomic_DNA"/>
</dbReference>
<proteinExistence type="predicted"/>
<feature type="non-terminal residue" evidence="1">
    <location>
        <position position="1"/>
    </location>
</feature>
<comment type="caution">
    <text evidence="1">The sequence shown here is derived from an EMBL/GenBank/DDBJ whole genome shotgun (WGS) entry which is preliminary data.</text>
</comment>
<protein>
    <submittedName>
        <fullName evidence="1">Uncharacterized protein</fullName>
    </submittedName>
</protein>
<organism evidence="1">
    <name type="scientific">marine sediment metagenome</name>
    <dbReference type="NCBI Taxonomy" id="412755"/>
    <lineage>
        <taxon>unclassified sequences</taxon>
        <taxon>metagenomes</taxon>
        <taxon>ecological metagenomes</taxon>
    </lineage>
</organism>
<gene>
    <name evidence="1" type="ORF">S06H3_43261</name>
</gene>
<accession>X1NN17</accession>
<name>X1NN17_9ZZZZ</name>
<evidence type="ECO:0000313" key="1">
    <source>
        <dbReference type="EMBL" id="GAI44978.1"/>
    </source>
</evidence>
<reference evidence="1" key="1">
    <citation type="journal article" date="2014" name="Front. Microbiol.">
        <title>High frequency of phylogenetically diverse reductive dehalogenase-homologous genes in deep subseafloor sedimentary metagenomes.</title>
        <authorList>
            <person name="Kawai M."/>
            <person name="Futagami T."/>
            <person name="Toyoda A."/>
            <person name="Takaki Y."/>
            <person name="Nishi S."/>
            <person name="Hori S."/>
            <person name="Arai W."/>
            <person name="Tsubouchi T."/>
            <person name="Morono Y."/>
            <person name="Uchiyama I."/>
            <person name="Ito T."/>
            <person name="Fujiyama A."/>
            <person name="Inagaki F."/>
            <person name="Takami H."/>
        </authorList>
    </citation>
    <scope>NUCLEOTIDE SEQUENCE</scope>
    <source>
        <strain evidence="1">Expedition CK06-06</strain>
    </source>
</reference>
<dbReference type="AlphaFoldDB" id="X1NN17"/>
<sequence>YVENKNYYLQIHYRNYENQGKKLRIYAGNFFTIVNLDYGWNTEFVKLPNSLIKNEELNINLELVKESHAFEDLFVNEISVLVEDSSLLRLV</sequence>